<feature type="binding site" evidence="15">
    <location>
        <begin position="161"/>
        <end position="166"/>
    </location>
    <ligand>
        <name>S-adenosyl-L-methionine</name>
        <dbReference type="ChEBI" id="CHEBI:59789"/>
    </ligand>
</feature>
<dbReference type="FunFam" id="1.10.1270.20:FF:000001">
    <property type="entry name" value="tRNA (guanine-N(1)-)-methyltransferase"/>
    <property type="match status" value="1"/>
</dbReference>
<evidence type="ECO:0000256" key="4">
    <source>
        <dbReference type="ARBA" id="ARBA00011738"/>
    </source>
</evidence>
<accession>A0A6H9XFE5</accession>
<dbReference type="NCBIfam" id="NF000648">
    <property type="entry name" value="PRK00026.1"/>
    <property type="match status" value="1"/>
</dbReference>
<evidence type="ECO:0000256" key="6">
    <source>
        <dbReference type="ARBA" id="ARBA00014679"/>
    </source>
</evidence>
<evidence type="ECO:0000259" key="16">
    <source>
        <dbReference type="Pfam" id="PF01746"/>
    </source>
</evidence>
<evidence type="ECO:0000256" key="8">
    <source>
        <dbReference type="ARBA" id="ARBA00022603"/>
    </source>
</evidence>
<evidence type="ECO:0000256" key="13">
    <source>
        <dbReference type="ARBA" id="ARBA00033392"/>
    </source>
</evidence>
<dbReference type="GO" id="GO:0052906">
    <property type="term" value="F:tRNA (guanine(37)-N1)-methyltransferase activity"/>
    <property type="evidence" value="ECO:0007669"/>
    <property type="project" value="UniProtKB-UniRule"/>
</dbReference>
<feature type="binding site" evidence="15">
    <location>
        <position position="137"/>
    </location>
    <ligand>
        <name>S-adenosyl-L-methionine</name>
        <dbReference type="ChEBI" id="CHEBI:59789"/>
    </ligand>
</feature>
<evidence type="ECO:0000256" key="15">
    <source>
        <dbReference type="HAMAP-Rule" id="MF_00605"/>
    </source>
</evidence>
<evidence type="ECO:0000256" key="12">
    <source>
        <dbReference type="ARBA" id="ARBA00029736"/>
    </source>
</evidence>
<name>A0A6H9XFE5_9CORY</name>
<gene>
    <name evidence="17" type="primary">TrmD</name>
    <name evidence="15" type="synonym">trmD</name>
    <name evidence="17" type="ORF">NCTC10254_01982</name>
</gene>
<protein>
    <recommendedName>
        <fullName evidence="6 15">tRNA (guanine-N(1)-)-methyltransferase</fullName>
        <ecNumber evidence="5 15">2.1.1.228</ecNumber>
    </recommendedName>
    <alternativeName>
        <fullName evidence="12 15">M1G-methyltransferase</fullName>
    </alternativeName>
    <alternativeName>
        <fullName evidence="13 15">tRNA [GM37] methyltransferase</fullName>
    </alternativeName>
</protein>
<keyword evidence="11 15" id="KW-0819">tRNA processing</keyword>
<dbReference type="EMBL" id="UARK01000023">
    <property type="protein sequence ID" value="SPW30874.1"/>
    <property type="molecule type" value="Genomic_DNA"/>
</dbReference>
<dbReference type="Pfam" id="PF01746">
    <property type="entry name" value="tRNA_m1G_MT"/>
    <property type="match status" value="1"/>
</dbReference>
<sequence>MRIDIVTIFPEYVEPLRHALLGKALEQGILSVGVHDLRDWAQDAHKSVDDTPCGGGPGMVMKPTVWGPALDDIALGAIAGKELDSAALHRDTRTYIGEVDDAADLPLLLVPTPAGTPFTQADAQAWAKEPHIVFACGRYEGIDQRVIEDAAKRYRVREVSIGDYVLIGGEVAVLVIAEAVVRLIPGVLGNKRSHQEDSFSDGLLEGPCYTKPRVWRDLEVPEVLFSGDHKRIDRWRRDQSLLRTKQVRPELLDRVVLDEDDTMTLHGRPISTDMNILVTRSEWQKIAPKLPKKLSKNGYRVSAIHAEEINLSCEPDNMLVSEYEQAEGHPPVSEILHRVIIHGVTALPLVDATKAVTQALPKGTYWYGTSLEGTLDPEVTAFCAWQG</sequence>
<comment type="subcellular location">
    <subcellularLocation>
        <location evidence="2 15">Cytoplasm</location>
    </subcellularLocation>
</comment>
<evidence type="ECO:0000256" key="5">
    <source>
        <dbReference type="ARBA" id="ARBA00012807"/>
    </source>
</evidence>
<dbReference type="SUPFAM" id="SSF75217">
    <property type="entry name" value="alpha/beta knot"/>
    <property type="match status" value="1"/>
</dbReference>
<comment type="catalytic activity">
    <reaction evidence="14 15">
        <text>guanosine(37) in tRNA + S-adenosyl-L-methionine = N(1)-methylguanosine(37) in tRNA + S-adenosyl-L-homocysteine + H(+)</text>
        <dbReference type="Rhea" id="RHEA:36899"/>
        <dbReference type="Rhea" id="RHEA-COMP:10145"/>
        <dbReference type="Rhea" id="RHEA-COMP:10147"/>
        <dbReference type="ChEBI" id="CHEBI:15378"/>
        <dbReference type="ChEBI" id="CHEBI:57856"/>
        <dbReference type="ChEBI" id="CHEBI:59789"/>
        <dbReference type="ChEBI" id="CHEBI:73542"/>
        <dbReference type="ChEBI" id="CHEBI:74269"/>
        <dbReference type="EC" id="2.1.1.228"/>
    </reaction>
</comment>
<comment type="function">
    <text evidence="1 15">Specifically methylates guanosine-37 in various tRNAs.</text>
</comment>
<dbReference type="InterPro" id="IPR016009">
    <property type="entry name" value="tRNA_MeTrfase_TRMD/TRM10"/>
</dbReference>
<evidence type="ECO:0000256" key="14">
    <source>
        <dbReference type="ARBA" id="ARBA00047783"/>
    </source>
</evidence>
<organism evidence="17 18">
    <name type="scientific">Corynebacterium matruchotii</name>
    <dbReference type="NCBI Taxonomy" id="43768"/>
    <lineage>
        <taxon>Bacteria</taxon>
        <taxon>Bacillati</taxon>
        <taxon>Actinomycetota</taxon>
        <taxon>Actinomycetes</taxon>
        <taxon>Mycobacteriales</taxon>
        <taxon>Corynebacteriaceae</taxon>
        <taxon>Corynebacterium</taxon>
    </lineage>
</organism>
<dbReference type="InterPro" id="IPR023148">
    <property type="entry name" value="tRNA_m1G_MeTrfase_C_sf"/>
</dbReference>
<comment type="subunit">
    <text evidence="4 15">Homodimer.</text>
</comment>
<dbReference type="EC" id="2.1.1.228" evidence="5 15"/>
<comment type="similarity">
    <text evidence="3 15">Belongs to the RNA methyltransferase TrmD family.</text>
</comment>
<evidence type="ECO:0000256" key="10">
    <source>
        <dbReference type="ARBA" id="ARBA00022691"/>
    </source>
</evidence>
<dbReference type="GO" id="GO:0005829">
    <property type="term" value="C:cytosol"/>
    <property type="evidence" value="ECO:0007669"/>
    <property type="project" value="TreeGrafter"/>
</dbReference>
<dbReference type="GeneID" id="84574179"/>
<dbReference type="PANTHER" id="PTHR46417">
    <property type="entry name" value="TRNA (GUANINE-N(1)-)-METHYLTRANSFERASE"/>
    <property type="match status" value="1"/>
</dbReference>
<dbReference type="CDD" id="cd18080">
    <property type="entry name" value="TrmD-like"/>
    <property type="match status" value="1"/>
</dbReference>
<evidence type="ECO:0000256" key="2">
    <source>
        <dbReference type="ARBA" id="ARBA00004496"/>
    </source>
</evidence>
<keyword evidence="7 15" id="KW-0963">Cytoplasm</keyword>
<dbReference type="PANTHER" id="PTHR46417:SF1">
    <property type="entry name" value="TRNA (GUANINE-N(1)-)-METHYLTRANSFERASE"/>
    <property type="match status" value="1"/>
</dbReference>
<dbReference type="AlphaFoldDB" id="A0A6H9XFE5"/>
<dbReference type="GO" id="GO:0002939">
    <property type="term" value="P:tRNA N1-guanine methylation"/>
    <property type="evidence" value="ECO:0007669"/>
    <property type="project" value="TreeGrafter"/>
</dbReference>
<comment type="caution">
    <text evidence="17">The sequence shown here is derived from an EMBL/GenBank/DDBJ whole genome shotgun (WGS) entry which is preliminary data.</text>
</comment>
<evidence type="ECO:0000256" key="3">
    <source>
        <dbReference type="ARBA" id="ARBA00007630"/>
    </source>
</evidence>
<dbReference type="RefSeq" id="WP_005525765.1">
    <property type="nucleotide sequence ID" value="NZ_CAUOYC010000002.1"/>
</dbReference>
<reference evidence="17 18" key="1">
    <citation type="submission" date="2018-06" db="EMBL/GenBank/DDBJ databases">
        <authorList>
            <consortium name="Pathogen Informatics"/>
            <person name="Doyle S."/>
        </authorList>
    </citation>
    <scope>NUCLEOTIDE SEQUENCE [LARGE SCALE GENOMIC DNA]</scope>
    <source>
        <strain evidence="17 18">NCTC10254</strain>
    </source>
</reference>
<evidence type="ECO:0000256" key="11">
    <source>
        <dbReference type="ARBA" id="ARBA00022694"/>
    </source>
</evidence>
<dbReference type="Gene3D" id="1.10.1270.20">
    <property type="entry name" value="tRNA(m1g37)methyltransferase, domain 2"/>
    <property type="match status" value="1"/>
</dbReference>
<dbReference type="InterPro" id="IPR029026">
    <property type="entry name" value="tRNA_m1G_MTases_N"/>
</dbReference>
<evidence type="ECO:0000256" key="7">
    <source>
        <dbReference type="ARBA" id="ARBA00022490"/>
    </source>
</evidence>
<evidence type="ECO:0000313" key="17">
    <source>
        <dbReference type="EMBL" id="SPW30874.1"/>
    </source>
</evidence>
<feature type="domain" description="tRNA methyltransferase TRMD/TRM10-type" evidence="16">
    <location>
        <begin position="1"/>
        <end position="253"/>
    </location>
</feature>
<dbReference type="InterPro" id="IPR002649">
    <property type="entry name" value="tRNA_m1G_MeTrfase_TrmD"/>
</dbReference>
<keyword evidence="8 15" id="KW-0489">Methyltransferase</keyword>
<evidence type="ECO:0000256" key="9">
    <source>
        <dbReference type="ARBA" id="ARBA00022679"/>
    </source>
</evidence>
<dbReference type="Gene3D" id="3.40.1280.10">
    <property type="match status" value="1"/>
</dbReference>
<proteinExistence type="inferred from homology"/>
<dbReference type="Proteomes" id="UP000249886">
    <property type="component" value="Unassembled WGS sequence"/>
</dbReference>
<evidence type="ECO:0000313" key="18">
    <source>
        <dbReference type="Proteomes" id="UP000249886"/>
    </source>
</evidence>
<keyword evidence="10 15" id="KW-0949">S-adenosyl-L-methionine</keyword>
<dbReference type="InterPro" id="IPR029028">
    <property type="entry name" value="Alpha/beta_knot_MTases"/>
</dbReference>
<keyword evidence="9 15" id="KW-0808">Transferase</keyword>
<dbReference type="HAMAP" id="MF_00605">
    <property type="entry name" value="TrmD"/>
    <property type="match status" value="1"/>
</dbReference>
<evidence type="ECO:0000256" key="1">
    <source>
        <dbReference type="ARBA" id="ARBA00002634"/>
    </source>
</evidence>